<protein>
    <submittedName>
        <fullName evidence="2">Uncharacterized protein</fullName>
    </submittedName>
</protein>
<keyword evidence="1" id="KW-0812">Transmembrane</keyword>
<keyword evidence="1" id="KW-1133">Transmembrane helix</keyword>
<accession>A0A1A9V6N1</accession>
<feature type="transmembrane region" description="Helical" evidence="1">
    <location>
        <begin position="64"/>
        <end position="83"/>
    </location>
</feature>
<dbReference type="Proteomes" id="UP000078200">
    <property type="component" value="Unassembled WGS sequence"/>
</dbReference>
<feature type="transmembrane region" description="Helical" evidence="1">
    <location>
        <begin position="33"/>
        <end position="52"/>
    </location>
</feature>
<name>A0A1A9V6N1_GLOAU</name>
<organism evidence="2 3">
    <name type="scientific">Glossina austeni</name>
    <name type="common">Savannah tsetse fly</name>
    <dbReference type="NCBI Taxonomy" id="7395"/>
    <lineage>
        <taxon>Eukaryota</taxon>
        <taxon>Metazoa</taxon>
        <taxon>Ecdysozoa</taxon>
        <taxon>Arthropoda</taxon>
        <taxon>Hexapoda</taxon>
        <taxon>Insecta</taxon>
        <taxon>Pterygota</taxon>
        <taxon>Neoptera</taxon>
        <taxon>Endopterygota</taxon>
        <taxon>Diptera</taxon>
        <taxon>Brachycera</taxon>
        <taxon>Muscomorpha</taxon>
        <taxon>Hippoboscoidea</taxon>
        <taxon>Glossinidae</taxon>
        <taxon>Glossina</taxon>
    </lineage>
</organism>
<evidence type="ECO:0000313" key="3">
    <source>
        <dbReference type="Proteomes" id="UP000078200"/>
    </source>
</evidence>
<evidence type="ECO:0000313" key="2">
    <source>
        <dbReference type="EnsemblMetazoa" id="GAUT027633-PA"/>
    </source>
</evidence>
<sequence length="162" mass="19116">MSFFRVPMRMFLAYGMQLYPMSPGERVSTLQKLAFCNFAAHIAVHIFLAPMYQIKHPPVLVKEFTDTVVLLVFFFLAIIRFTMVITKREQVKQIVEKMNRYFPKTMEDQKIYGVEIYYKELIRVLKIFTICLSVSCTLYCVEPYLTLLTDHLKGRPASFQYQ</sequence>
<reference evidence="2" key="1">
    <citation type="submission" date="2020-05" db="UniProtKB">
        <authorList>
            <consortium name="EnsemblMetazoa"/>
        </authorList>
    </citation>
    <scope>IDENTIFICATION</scope>
    <source>
        <strain evidence="2">TTRI</strain>
    </source>
</reference>
<dbReference type="STRING" id="7395.A0A1A9V6N1"/>
<dbReference type="AlphaFoldDB" id="A0A1A9V6N1"/>
<keyword evidence="1" id="KW-0472">Membrane</keyword>
<evidence type="ECO:0000256" key="1">
    <source>
        <dbReference type="SAM" id="Phobius"/>
    </source>
</evidence>
<dbReference type="VEuPathDB" id="VectorBase:GAUT027633"/>
<dbReference type="EnsemblMetazoa" id="GAUT027633-RA">
    <property type="protein sequence ID" value="GAUT027633-PA"/>
    <property type="gene ID" value="GAUT027633"/>
</dbReference>
<proteinExistence type="predicted"/>
<keyword evidence="3" id="KW-1185">Reference proteome</keyword>